<protein>
    <submittedName>
        <fullName evidence="5">ABC transporter</fullName>
    </submittedName>
</protein>
<dbReference type="PROSITE" id="PS50893">
    <property type="entry name" value="ABC_TRANSPORTER_2"/>
    <property type="match status" value="1"/>
</dbReference>
<keyword evidence="3" id="KW-0067">ATP-binding</keyword>
<dbReference type="EMBL" id="PYFT01000001">
    <property type="protein sequence ID" value="PSR52546.1"/>
    <property type="molecule type" value="Genomic_DNA"/>
</dbReference>
<dbReference type="Pfam" id="PF00005">
    <property type="entry name" value="ABC_tran"/>
    <property type="match status" value="1"/>
</dbReference>
<evidence type="ECO:0000256" key="2">
    <source>
        <dbReference type="ARBA" id="ARBA00022741"/>
    </source>
</evidence>
<reference evidence="5 6" key="1">
    <citation type="submission" date="2018-03" db="EMBL/GenBank/DDBJ databases">
        <title>Adhaeribacter sp. HMF7605 Genome sequencing and assembly.</title>
        <authorList>
            <person name="Kang H."/>
            <person name="Kang J."/>
            <person name="Cha I."/>
            <person name="Kim H."/>
            <person name="Joh K."/>
        </authorList>
    </citation>
    <scope>NUCLEOTIDE SEQUENCE [LARGE SCALE GENOMIC DNA]</scope>
    <source>
        <strain evidence="5 6">HMF7605</strain>
    </source>
</reference>
<dbReference type="Gene3D" id="3.40.50.300">
    <property type="entry name" value="P-loop containing nucleotide triphosphate hydrolases"/>
    <property type="match status" value="1"/>
</dbReference>
<dbReference type="InterPro" id="IPR051782">
    <property type="entry name" value="ABC_Transporter_VariousFunc"/>
</dbReference>
<dbReference type="InterPro" id="IPR003439">
    <property type="entry name" value="ABC_transporter-like_ATP-bd"/>
</dbReference>
<dbReference type="GO" id="GO:0016887">
    <property type="term" value="F:ATP hydrolysis activity"/>
    <property type="evidence" value="ECO:0007669"/>
    <property type="project" value="InterPro"/>
</dbReference>
<feature type="domain" description="ABC transporter" evidence="4">
    <location>
        <begin position="2"/>
        <end position="210"/>
    </location>
</feature>
<evidence type="ECO:0000256" key="1">
    <source>
        <dbReference type="ARBA" id="ARBA00022448"/>
    </source>
</evidence>
<sequence>MLQLRNLLKKYGNTVILDIPDLQLNTGIYWIKGINGAGKTTLFKVLAGLLPYQGQIFLRGETELKQALIRHRQLINYSEAEPLYPTFLTGQELVNLVAAAKKPSPAQVNELTERLQVSAFLAQPIGSYSSGMLKKLSILLAFLGKPTLIILDEPLITLDAAAITTVNQLIMEYYQKQEISFLLSSHQNFITHDLPVTATLLLENKTLSFV</sequence>
<comment type="caution">
    <text evidence="5">The sequence shown here is derived from an EMBL/GenBank/DDBJ whole genome shotgun (WGS) entry which is preliminary data.</text>
</comment>
<dbReference type="InterPro" id="IPR027417">
    <property type="entry name" value="P-loop_NTPase"/>
</dbReference>
<dbReference type="PROSITE" id="PS00211">
    <property type="entry name" value="ABC_TRANSPORTER_1"/>
    <property type="match status" value="1"/>
</dbReference>
<dbReference type="AlphaFoldDB" id="A0A2T2YAN6"/>
<name>A0A2T2YAN6_9BACT</name>
<dbReference type="GO" id="GO:0005524">
    <property type="term" value="F:ATP binding"/>
    <property type="evidence" value="ECO:0007669"/>
    <property type="project" value="UniProtKB-KW"/>
</dbReference>
<dbReference type="RefSeq" id="WP_106926273.1">
    <property type="nucleotide sequence ID" value="NZ_PYFT01000001.1"/>
</dbReference>
<evidence type="ECO:0000256" key="3">
    <source>
        <dbReference type="ARBA" id="ARBA00022840"/>
    </source>
</evidence>
<keyword evidence="1" id="KW-0813">Transport</keyword>
<organism evidence="5 6">
    <name type="scientific">Adhaeribacter arboris</name>
    <dbReference type="NCBI Taxonomy" id="2072846"/>
    <lineage>
        <taxon>Bacteria</taxon>
        <taxon>Pseudomonadati</taxon>
        <taxon>Bacteroidota</taxon>
        <taxon>Cytophagia</taxon>
        <taxon>Cytophagales</taxon>
        <taxon>Hymenobacteraceae</taxon>
        <taxon>Adhaeribacter</taxon>
    </lineage>
</organism>
<proteinExistence type="predicted"/>
<evidence type="ECO:0000259" key="4">
    <source>
        <dbReference type="PROSITE" id="PS50893"/>
    </source>
</evidence>
<gene>
    <name evidence="5" type="ORF">AHMF7605_02895</name>
</gene>
<dbReference type="PANTHER" id="PTHR42939">
    <property type="entry name" value="ABC TRANSPORTER ATP-BINDING PROTEIN ALBC-RELATED"/>
    <property type="match status" value="1"/>
</dbReference>
<keyword evidence="2" id="KW-0547">Nucleotide-binding</keyword>
<keyword evidence="6" id="KW-1185">Reference proteome</keyword>
<dbReference type="Proteomes" id="UP000240357">
    <property type="component" value="Unassembled WGS sequence"/>
</dbReference>
<dbReference type="OrthoDB" id="9801987at2"/>
<dbReference type="SUPFAM" id="SSF52540">
    <property type="entry name" value="P-loop containing nucleoside triphosphate hydrolases"/>
    <property type="match status" value="1"/>
</dbReference>
<accession>A0A2T2YAN6</accession>
<dbReference type="PANTHER" id="PTHR42939:SF1">
    <property type="entry name" value="ABC TRANSPORTER ATP-BINDING PROTEIN ALBC-RELATED"/>
    <property type="match status" value="1"/>
</dbReference>
<evidence type="ECO:0000313" key="6">
    <source>
        <dbReference type="Proteomes" id="UP000240357"/>
    </source>
</evidence>
<evidence type="ECO:0000313" key="5">
    <source>
        <dbReference type="EMBL" id="PSR52546.1"/>
    </source>
</evidence>
<dbReference type="InterPro" id="IPR017871">
    <property type="entry name" value="ABC_transporter-like_CS"/>
</dbReference>